<dbReference type="GO" id="GO:0009401">
    <property type="term" value="P:phosphoenolpyruvate-dependent sugar phosphotransferase system"/>
    <property type="evidence" value="ECO:0007669"/>
    <property type="project" value="InterPro"/>
</dbReference>
<dbReference type="CDD" id="cd05563">
    <property type="entry name" value="PTS_IIB_ascorbate"/>
    <property type="match status" value="1"/>
</dbReference>
<feature type="domain" description="PTS EIIB type-2" evidence="2">
    <location>
        <begin position="4"/>
        <end position="92"/>
    </location>
</feature>
<evidence type="ECO:0000256" key="1">
    <source>
        <dbReference type="ARBA" id="ARBA00022679"/>
    </source>
</evidence>
<dbReference type="InterPro" id="IPR013011">
    <property type="entry name" value="PTS_EIIB_2"/>
</dbReference>
<dbReference type="EMBL" id="CP012098">
    <property type="protein sequence ID" value="AQP38931.1"/>
    <property type="molecule type" value="Genomic_DNA"/>
</dbReference>
<dbReference type="InterPro" id="IPR036095">
    <property type="entry name" value="PTS_EIIB-like_sf"/>
</dbReference>
<accession>A0A1Q2C5B9</accession>
<keyword evidence="1" id="KW-0808">Transferase</keyword>
<name>A0A1Q2C5B9_ANAHA</name>
<sequence>MMIKSIMCCCGSGLGSSMLVRMNVEKTLQKIGVSGVSVTHSSLSDAAEGAADLFVVGKDLENFVKQLPRVVILDNIMDKTELENKLRTEFEK</sequence>
<evidence type="ECO:0000313" key="4">
    <source>
        <dbReference type="Proteomes" id="UP000188159"/>
    </source>
</evidence>
<dbReference type="Pfam" id="PF02302">
    <property type="entry name" value="PTS_IIB"/>
    <property type="match status" value="1"/>
</dbReference>
<dbReference type="InterPro" id="IPR003501">
    <property type="entry name" value="PTS_EIIB_2/3"/>
</dbReference>
<dbReference type="PROSITE" id="PS51099">
    <property type="entry name" value="PTS_EIIB_TYPE_2"/>
    <property type="match status" value="1"/>
</dbReference>
<dbReference type="AlphaFoldDB" id="A0A1Q2C5B9"/>
<dbReference type="Gene3D" id="3.40.50.2300">
    <property type="match status" value="1"/>
</dbReference>
<evidence type="ECO:0000313" key="3">
    <source>
        <dbReference type="EMBL" id="AQP38931.1"/>
    </source>
</evidence>
<dbReference type="Proteomes" id="UP000188159">
    <property type="component" value="Chromosome"/>
</dbReference>
<reference evidence="3 4" key="1">
    <citation type="journal article" date="2016" name="Sci. Rep.">
        <title>Accelerated dysbiosis of gut microbiota during aggravation of DSS-induced colitis by a butyrate-producing bacterium.</title>
        <authorList>
            <person name="Zhang Q."/>
            <person name="Wu Y."/>
            <person name="Wang J."/>
            <person name="Wu G."/>
            <person name="Long W."/>
            <person name="Xue Z."/>
            <person name="Wang L."/>
            <person name="Zhang X."/>
            <person name="Pang X."/>
            <person name="Zhao Y."/>
            <person name="Zhao L."/>
            <person name="Zhang C."/>
        </authorList>
    </citation>
    <scope>NUCLEOTIDE SEQUENCE [LARGE SCALE GENOMIC DNA]</scope>
    <source>
        <strain evidence="3 4">BPB5</strain>
    </source>
</reference>
<dbReference type="GO" id="GO:0008982">
    <property type="term" value="F:protein-N(PI)-phosphohistidine-sugar phosphotransferase activity"/>
    <property type="evidence" value="ECO:0007669"/>
    <property type="project" value="InterPro"/>
</dbReference>
<organism evidence="3 4">
    <name type="scientific">Anaerostipes hadrus</name>
    <dbReference type="NCBI Taxonomy" id="649756"/>
    <lineage>
        <taxon>Bacteria</taxon>
        <taxon>Bacillati</taxon>
        <taxon>Bacillota</taxon>
        <taxon>Clostridia</taxon>
        <taxon>Lachnospirales</taxon>
        <taxon>Lachnospiraceae</taxon>
        <taxon>Anaerostipes</taxon>
    </lineage>
</organism>
<dbReference type="SUPFAM" id="SSF52794">
    <property type="entry name" value="PTS system IIB component-like"/>
    <property type="match status" value="1"/>
</dbReference>
<proteinExistence type="predicted"/>
<dbReference type="OrthoDB" id="6603449at2"/>
<protein>
    <submittedName>
        <fullName evidence="3">PTS ascorbate transporter subunit IIB</fullName>
    </submittedName>
</protein>
<evidence type="ECO:0000259" key="2">
    <source>
        <dbReference type="PROSITE" id="PS51099"/>
    </source>
</evidence>
<gene>
    <name evidence="3" type="ORF">DO83_04525</name>
</gene>